<dbReference type="EMBL" id="UYSU01032962">
    <property type="protein sequence ID" value="VDL91077.1"/>
    <property type="molecule type" value="Genomic_DNA"/>
</dbReference>
<dbReference type="WBParaSite" id="SSLN_0000484701-mRNA-1">
    <property type="protein sequence ID" value="SSLN_0000484701-mRNA-1"/>
    <property type="gene ID" value="SSLN_0000484701"/>
</dbReference>
<evidence type="ECO:0000313" key="3">
    <source>
        <dbReference type="Proteomes" id="UP000275846"/>
    </source>
</evidence>
<accession>A0A183SKE4</accession>
<dbReference type="InterPro" id="IPR025705">
    <property type="entry name" value="Beta_hexosaminidase_sua/sub"/>
</dbReference>
<dbReference type="STRING" id="70667.A0A183SKE4"/>
<organism evidence="4">
    <name type="scientific">Schistocephalus solidus</name>
    <name type="common">Tapeworm</name>
    <dbReference type="NCBI Taxonomy" id="70667"/>
    <lineage>
        <taxon>Eukaryota</taxon>
        <taxon>Metazoa</taxon>
        <taxon>Spiralia</taxon>
        <taxon>Lophotrochozoa</taxon>
        <taxon>Platyhelminthes</taxon>
        <taxon>Cestoda</taxon>
        <taxon>Eucestoda</taxon>
        <taxon>Diphyllobothriidea</taxon>
        <taxon>Diphyllobothriidae</taxon>
        <taxon>Schistocephalus</taxon>
    </lineage>
</organism>
<dbReference type="InterPro" id="IPR029018">
    <property type="entry name" value="Hex-like_dom2"/>
</dbReference>
<dbReference type="GO" id="GO:0016020">
    <property type="term" value="C:membrane"/>
    <property type="evidence" value="ECO:0007669"/>
    <property type="project" value="TreeGrafter"/>
</dbReference>
<evidence type="ECO:0000313" key="2">
    <source>
        <dbReference type="EMBL" id="VDL91077.1"/>
    </source>
</evidence>
<name>A0A183SKE4_SCHSO</name>
<dbReference type="PANTHER" id="PTHR22600">
    <property type="entry name" value="BETA-HEXOSAMINIDASE"/>
    <property type="match status" value="1"/>
</dbReference>
<keyword evidence="3" id="KW-1185">Reference proteome</keyword>
<dbReference type="SUPFAM" id="SSF55545">
    <property type="entry name" value="beta-N-acetylhexosaminidase-like domain"/>
    <property type="match status" value="1"/>
</dbReference>
<reference evidence="2 3" key="2">
    <citation type="submission" date="2018-11" db="EMBL/GenBank/DDBJ databases">
        <authorList>
            <consortium name="Pathogen Informatics"/>
        </authorList>
    </citation>
    <scope>NUCLEOTIDE SEQUENCE [LARGE SCALE GENOMIC DNA]</scope>
    <source>
        <strain evidence="2 3">NST_G2</strain>
    </source>
</reference>
<evidence type="ECO:0000256" key="1">
    <source>
        <dbReference type="ARBA" id="ARBA00022801"/>
    </source>
</evidence>
<dbReference type="PANTHER" id="PTHR22600:SF21">
    <property type="entry name" value="BETA-HEXOSAMINIDASE A"/>
    <property type="match status" value="1"/>
</dbReference>
<protein>
    <submittedName>
        <fullName evidence="2 4">Uncharacterized protein</fullName>
    </submittedName>
</protein>
<keyword evidence="1" id="KW-0378">Hydrolase</keyword>
<dbReference type="OrthoDB" id="428480at2759"/>
<dbReference type="Gene3D" id="3.20.20.80">
    <property type="entry name" value="Glycosidases"/>
    <property type="match status" value="1"/>
</dbReference>
<proteinExistence type="predicted"/>
<reference evidence="4" key="1">
    <citation type="submission" date="2016-06" db="UniProtKB">
        <authorList>
            <consortium name="WormBaseParasite"/>
        </authorList>
    </citation>
    <scope>IDENTIFICATION</scope>
</reference>
<gene>
    <name evidence="2" type="ORF">SSLN_LOCUS4692</name>
</gene>
<dbReference type="GO" id="GO:0004563">
    <property type="term" value="F:beta-N-acetylhexosaminidase activity"/>
    <property type="evidence" value="ECO:0007669"/>
    <property type="project" value="InterPro"/>
</dbReference>
<dbReference type="Gene3D" id="3.30.379.10">
    <property type="entry name" value="Chitobiase/beta-hexosaminidase domain 2-like"/>
    <property type="match status" value="1"/>
</dbReference>
<dbReference type="Proteomes" id="UP000275846">
    <property type="component" value="Unassembled WGS sequence"/>
</dbReference>
<sequence>MILFLPFRTLIDSLMVSHDSIEVVAVEIWGALRALETLSQLIWCYPNSEMAFINRTFIDDRPRFPHRGIMLDTSRHYLSKRVIMANLAVYYPSPFYSLMSYNASSGSPIPFSLFTSDIPDPTGYSIIFFAHFVFIRRDPVQGAGSRDI</sequence>
<dbReference type="PRINTS" id="PR00738">
    <property type="entry name" value="GLHYDRLASE20"/>
</dbReference>
<dbReference type="GO" id="GO:0030203">
    <property type="term" value="P:glycosaminoglycan metabolic process"/>
    <property type="evidence" value="ECO:0007669"/>
    <property type="project" value="TreeGrafter"/>
</dbReference>
<dbReference type="AlphaFoldDB" id="A0A183SKE4"/>
<dbReference type="GO" id="GO:0005975">
    <property type="term" value="P:carbohydrate metabolic process"/>
    <property type="evidence" value="ECO:0007669"/>
    <property type="project" value="InterPro"/>
</dbReference>
<evidence type="ECO:0000313" key="4">
    <source>
        <dbReference type="WBParaSite" id="SSLN_0000484701-mRNA-1"/>
    </source>
</evidence>